<name>A0A2Z6RFS3_9GLOM</name>
<sequence length="386" mass="44169">MEKGLTTVSVNKQVLEECITKSTIEFFFEEIIDIFPKLLRNTSNNEKLRKFILKCLKDHDWSTIKELQQEKYRFGRRDYSLEIYGFFLALSRHVSSSVWTYILMENDIYDASDDSDNITSNDEPLITVSSSSTAANKSKLVITQQAPEEEMDISFTKEDQSATGLLITNNDQPKTFPASWSLKERKERERYQVVIKNPLDDMNTTTLALKENINSLIQRDIRMFKEIKFSDGSRKIIGYLLTWDSMKECIDIPMIWNGASLTWSCHLSPSNNKAAYKQTKEIKTSKQSTINVNLQISSHKLKTVGIGSNRIPIGNRRDSKQPKKTKKEIPLISKSTLDSTKKSSSKKPQISKRKLAADIATIIETLNALVRIFSFLYFLSLVGCLD</sequence>
<reference evidence="1 2" key="1">
    <citation type="submission" date="2017-11" db="EMBL/GenBank/DDBJ databases">
        <title>The genome of Rhizophagus clarus HR1 reveals common genetic basis of auxotrophy among arbuscular mycorrhizal fungi.</title>
        <authorList>
            <person name="Kobayashi Y."/>
        </authorList>
    </citation>
    <scope>NUCLEOTIDE SEQUENCE [LARGE SCALE GENOMIC DNA]</scope>
    <source>
        <strain evidence="1 2">HR1</strain>
    </source>
</reference>
<dbReference type="EMBL" id="BEXD01003580">
    <property type="protein sequence ID" value="GBC01536.1"/>
    <property type="molecule type" value="Genomic_DNA"/>
</dbReference>
<comment type="caution">
    <text evidence="1">The sequence shown here is derived from an EMBL/GenBank/DDBJ whole genome shotgun (WGS) entry which is preliminary data.</text>
</comment>
<evidence type="ECO:0000313" key="1">
    <source>
        <dbReference type="EMBL" id="GBC01536.1"/>
    </source>
</evidence>
<gene>
    <name evidence="1" type="ORF">RclHR1_04220004</name>
</gene>
<protein>
    <submittedName>
        <fullName evidence="1">Uncharacterized protein</fullName>
    </submittedName>
</protein>
<dbReference type="AlphaFoldDB" id="A0A2Z6RFS3"/>
<proteinExistence type="predicted"/>
<evidence type="ECO:0000313" key="2">
    <source>
        <dbReference type="Proteomes" id="UP000247702"/>
    </source>
</evidence>
<accession>A0A2Z6RFS3</accession>
<dbReference type="Proteomes" id="UP000247702">
    <property type="component" value="Unassembled WGS sequence"/>
</dbReference>
<organism evidence="1 2">
    <name type="scientific">Rhizophagus clarus</name>
    <dbReference type="NCBI Taxonomy" id="94130"/>
    <lineage>
        <taxon>Eukaryota</taxon>
        <taxon>Fungi</taxon>
        <taxon>Fungi incertae sedis</taxon>
        <taxon>Mucoromycota</taxon>
        <taxon>Glomeromycotina</taxon>
        <taxon>Glomeromycetes</taxon>
        <taxon>Glomerales</taxon>
        <taxon>Glomeraceae</taxon>
        <taxon>Rhizophagus</taxon>
    </lineage>
</organism>
<keyword evidence="2" id="KW-1185">Reference proteome</keyword>